<dbReference type="EMBL" id="AP023356">
    <property type="protein sequence ID" value="BCJ43631.1"/>
    <property type="molecule type" value="Genomic_DNA"/>
</dbReference>
<reference evidence="1 2" key="1">
    <citation type="submission" date="2020-08" db="EMBL/GenBank/DDBJ databases">
        <title>Whole genome shotgun sequence of Actinoplanes ianthinogenes NBRC 13996.</title>
        <authorList>
            <person name="Komaki H."/>
            <person name="Tamura T."/>
        </authorList>
    </citation>
    <scope>NUCLEOTIDE SEQUENCE [LARGE SCALE GENOMIC DNA]</scope>
    <source>
        <strain evidence="1 2">NBRC 13996</strain>
    </source>
</reference>
<keyword evidence="2" id="KW-1185">Reference proteome</keyword>
<accession>A0ABN6CH28</accession>
<sequence length="77" mass="8033">MQLATVEAIVAAGRRRSGNCGSSRWAWPLRRVVGRAELWLVTVGEAVAAGMQAERGLWLVAVGEAVAADRGPSGNCG</sequence>
<proteinExistence type="predicted"/>
<organism evidence="1 2">
    <name type="scientific">Actinoplanes ianthinogenes</name>
    <dbReference type="NCBI Taxonomy" id="122358"/>
    <lineage>
        <taxon>Bacteria</taxon>
        <taxon>Bacillati</taxon>
        <taxon>Actinomycetota</taxon>
        <taxon>Actinomycetes</taxon>
        <taxon>Micromonosporales</taxon>
        <taxon>Micromonosporaceae</taxon>
        <taxon>Actinoplanes</taxon>
    </lineage>
</organism>
<name>A0ABN6CH28_9ACTN</name>
<evidence type="ECO:0000313" key="2">
    <source>
        <dbReference type="Proteomes" id="UP000676967"/>
    </source>
</evidence>
<evidence type="ECO:0000313" key="1">
    <source>
        <dbReference type="EMBL" id="BCJ43631.1"/>
    </source>
</evidence>
<gene>
    <name evidence="1" type="ORF">Aiant_42880</name>
</gene>
<dbReference type="Proteomes" id="UP000676967">
    <property type="component" value="Chromosome"/>
</dbReference>
<protein>
    <submittedName>
        <fullName evidence="1">Uncharacterized protein</fullName>
    </submittedName>
</protein>